<name>A0A7T2S6A1_DELAC</name>
<dbReference type="InterPro" id="IPR016192">
    <property type="entry name" value="APOBEC/CMP_deaminase_Zn-bd"/>
</dbReference>
<keyword evidence="3" id="KW-0378">Hydrolase</keyword>
<feature type="domain" description="CMP/dCMP-type deaminase" evidence="5">
    <location>
        <begin position="342"/>
        <end position="439"/>
    </location>
</feature>
<dbReference type="Gene3D" id="3.40.50.300">
    <property type="entry name" value="P-loop containing nucleotide triphosphate hydrolases"/>
    <property type="match status" value="1"/>
</dbReference>
<dbReference type="EMBL" id="CP065668">
    <property type="protein sequence ID" value="QPS09563.1"/>
    <property type="molecule type" value="Genomic_DNA"/>
</dbReference>
<accession>A0A7T2S6A1</accession>
<reference evidence="6 7" key="1">
    <citation type="submission" date="2020-12" db="EMBL/GenBank/DDBJ databases">
        <title>FDA dAtabase for Regulatory Grade micrObial Sequences (FDA-ARGOS): Supporting development and validation of Infectious Disease Dx tests.</title>
        <authorList>
            <person name="Sproer C."/>
            <person name="Gronow S."/>
            <person name="Severitt S."/>
            <person name="Schroder I."/>
            <person name="Tallon L."/>
            <person name="Sadzewicz L."/>
            <person name="Zhao X."/>
            <person name="Boylan J."/>
            <person name="Ott S."/>
            <person name="Bowen H."/>
            <person name="Vavikolanu K."/>
            <person name="Mehta A."/>
            <person name="Aluvathingal J."/>
            <person name="Nadendla S."/>
            <person name="Lowell S."/>
            <person name="Myers T."/>
            <person name="Yan Y."/>
            <person name="Sichtig H."/>
        </authorList>
    </citation>
    <scope>NUCLEOTIDE SEQUENCE [LARGE SCALE GENOMIC DNA]</scope>
    <source>
        <strain evidence="6 7">FDAARGOS_909</strain>
    </source>
</reference>
<dbReference type="AlphaFoldDB" id="A0A7T2S6A1"/>
<evidence type="ECO:0000259" key="5">
    <source>
        <dbReference type="PROSITE" id="PS51747"/>
    </source>
</evidence>
<dbReference type="PANTHER" id="PTHR11086">
    <property type="entry name" value="DEOXYCYTIDYLATE DEAMINASE-RELATED"/>
    <property type="match status" value="1"/>
</dbReference>
<dbReference type="InterPro" id="IPR015517">
    <property type="entry name" value="dCMP_deaminase-rel"/>
</dbReference>
<organism evidence="6 7">
    <name type="scientific">Delftia acidovorans</name>
    <name type="common">Pseudomonas acidovorans</name>
    <name type="synonym">Comamonas acidovorans</name>
    <dbReference type="NCBI Taxonomy" id="80866"/>
    <lineage>
        <taxon>Bacteria</taxon>
        <taxon>Pseudomonadati</taxon>
        <taxon>Pseudomonadota</taxon>
        <taxon>Betaproteobacteria</taxon>
        <taxon>Burkholderiales</taxon>
        <taxon>Comamonadaceae</taxon>
        <taxon>Delftia</taxon>
    </lineage>
</organism>
<evidence type="ECO:0000256" key="4">
    <source>
        <dbReference type="ARBA" id="ARBA00022833"/>
    </source>
</evidence>
<dbReference type="PROSITE" id="PS51747">
    <property type="entry name" value="CYT_DCMP_DEAMINASES_2"/>
    <property type="match status" value="1"/>
</dbReference>
<evidence type="ECO:0000256" key="2">
    <source>
        <dbReference type="ARBA" id="ARBA00022723"/>
    </source>
</evidence>
<dbReference type="InterPro" id="IPR002125">
    <property type="entry name" value="CMP_dCMP_dom"/>
</dbReference>
<keyword evidence="4" id="KW-0862">Zinc</keyword>
<evidence type="ECO:0000313" key="6">
    <source>
        <dbReference type="EMBL" id="QPS09563.1"/>
    </source>
</evidence>
<dbReference type="InterPro" id="IPR016193">
    <property type="entry name" value="Cytidine_deaminase-like"/>
</dbReference>
<evidence type="ECO:0000256" key="3">
    <source>
        <dbReference type="ARBA" id="ARBA00022801"/>
    </source>
</evidence>
<dbReference type="GO" id="GO:0005737">
    <property type="term" value="C:cytoplasm"/>
    <property type="evidence" value="ECO:0007669"/>
    <property type="project" value="TreeGrafter"/>
</dbReference>
<dbReference type="GO" id="GO:0004132">
    <property type="term" value="F:dCMP deaminase activity"/>
    <property type="evidence" value="ECO:0007669"/>
    <property type="project" value="TreeGrafter"/>
</dbReference>
<dbReference type="Proteomes" id="UP000594778">
    <property type="component" value="Chromosome"/>
</dbReference>
<keyword evidence="2" id="KW-0479">Metal-binding</keyword>
<dbReference type="NCBIfam" id="NF041025">
    <property type="entry name" value="antiphage_deaminase"/>
    <property type="match status" value="1"/>
</dbReference>
<dbReference type="PROSITE" id="PS00903">
    <property type="entry name" value="CYT_DCMP_DEAMINASES_1"/>
    <property type="match status" value="1"/>
</dbReference>
<comment type="similarity">
    <text evidence="1">Belongs to the cytidine and deoxycytidylate deaminase family.</text>
</comment>
<dbReference type="Pfam" id="PF00383">
    <property type="entry name" value="dCMP_cyt_deam_1"/>
    <property type="match status" value="1"/>
</dbReference>
<evidence type="ECO:0000313" key="7">
    <source>
        <dbReference type="Proteomes" id="UP000594778"/>
    </source>
</evidence>
<protein>
    <recommendedName>
        <fullName evidence="5">CMP/dCMP-type deaminase domain-containing protein</fullName>
    </recommendedName>
</protein>
<gene>
    <name evidence="6" type="ORF">I6G66_05945</name>
</gene>
<dbReference type="SUPFAM" id="SSF53927">
    <property type="entry name" value="Cytidine deaminase-like"/>
    <property type="match status" value="1"/>
</dbReference>
<dbReference type="RefSeq" id="WP_197956432.1">
    <property type="nucleotide sequence ID" value="NZ_CP065668.1"/>
</dbReference>
<dbReference type="InterPro" id="IPR027417">
    <property type="entry name" value="P-loop_NTPase"/>
</dbReference>
<evidence type="ECO:0000256" key="1">
    <source>
        <dbReference type="ARBA" id="ARBA00006576"/>
    </source>
</evidence>
<dbReference type="PANTHER" id="PTHR11086:SF18">
    <property type="entry name" value="DEOXYCYTIDYLATE DEAMINASE"/>
    <property type="match status" value="1"/>
</dbReference>
<dbReference type="GO" id="GO:0008270">
    <property type="term" value="F:zinc ion binding"/>
    <property type="evidence" value="ECO:0007669"/>
    <property type="project" value="InterPro"/>
</dbReference>
<proteinExistence type="inferred from homology"/>
<dbReference type="Gene3D" id="3.40.140.10">
    <property type="entry name" value="Cytidine Deaminase, domain 2"/>
    <property type="match status" value="1"/>
</dbReference>
<sequence>MNAVISIKPAQASNAGSKFNANDVIEGLVTNEIVFAVVGPAGSGTSWVAEALKTQIADGRKKYSVHPIKASEAISGWADRNQHSVELSDDKKLEKTSRFQDLGDEIRKGDPAGVAIEIISSIKARRSEVKDGENVINVFVIDSLKHPAEVALLRSVYQEAFCLIGVVCEESVRIERLSKGKYANSSLIDIKKFVDRDEDAGISHGQKVSDTFHLADFFVNNTPSRFRSDGKSNPAWDVNEQLGRLLDLLTHTQLIRPTPSEMGMFHAYGAQMRSACLSRQVGAALLDRHGNLISTGTNEVPRAGGGVYGGAFDDFDLQNQGIINDKRCGSLNGYCSNNKVADEIYKELEESLSLKDVDSSYLKHKLKKTAIGRLIEFSRAVHAEMDALLSASRQSASPVGGRLFVTTFPCHYCARHIISAGVDEVQYIEPYPKSRALSLHGDAITQSPVEWSPPSIHQNKENLTVLFRPFTGVAPRMYRRLFLKDRPLKNGNGDQHFGKPEWASGLLRKSYQDVETSLIDSRN</sequence>